<dbReference type="PANTHER" id="PTHR45138:SF9">
    <property type="entry name" value="DIGUANYLATE CYCLASE DGCM-RELATED"/>
    <property type="match status" value="1"/>
</dbReference>
<dbReference type="STRING" id="1714264.BTO30_04255"/>
<accession>A0A1Q8Q7C1</accession>
<feature type="transmembrane region" description="Helical" evidence="1">
    <location>
        <begin position="29"/>
        <end position="45"/>
    </location>
</feature>
<dbReference type="OrthoDB" id="9759607at2"/>
<proteinExistence type="predicted"/>
<sequence length="273" mass="30694">MKFLHIGVIIMLTALPVVLDVWIIQGRHVPLIWSLFIVPLLMIIHKRPTWKTAILSGGLFMTFIYTTEIIIGHWSAAESVYLIGGTVVNGAIFLTAAYYRLKYEEALAEIKKLTHVDALTGLHNRRFFEESINKSMLLSRQKDVSILLILLDLDHFKKVNDTHGHVCGDLILKKTAETIQRNIQETDAVVRLGGEEFAVLCIHSSIADGRALAERIIGSVEKLDIEYNGQKVPVTISAGMSRYDGEPLEDFIDKTDKALYEAKRTGRNRLVVV</sequence>
<comment type="caution">
    <text evidence="3">The sequence shown here is derived from an EMBL/GenBank/DDBJ whole genome shotgun (WGS) entry which is preliminary data.</text>
</comment>
<dbReference type="InterPro" id="IPR029787">
    <property type="entry name" value="Nucleotide_cyclase"/>
</dbReference>
<reference evidence="3 4" key="1">
    <citation type="submission" date="2016-12" db="EMBL/GenBank/DDBJ databases">
        <title>Domibacillus antri genome sequencing.</title>
        <authorList>
            <person name="Verma A."/>
            <person name="Krishnamurthi S."/>
        </authorList>
    </citation>
    <scope>NUCLEOTIDE SEQUENCE [LARGE SCALE GENOMIC DNA]</scope>
    <source>
        <strain evidence="3 4">XD80</strain>
    </source>
</reference>
<feature type="domain" description="GGDEF" evidence="2">
    <location>
        <begin position="144"/>
        <end position="273"/>
    </location>
</feature>
<evidence type="ECO:0000313" key="3">
    <source>
        <dbReference type="EMBL" id="OLN23192.1"/>
    </source>
</evidence>
<dbReference type="CDD" id="cd01949">
    <property type="entry name" value="GGDEF"/>
    <property type="match status" value="1"/>
</dbReference>
<dbReference type="Gene3D" id="3.30.70.270">
    <property type="match status" value="1"/>
</dbReference>
<keyword evidence="4" id="KW-1185">Reference proteome</keyword>
<evidence type="ECO:0000259" key="2">
    <source>
        <dbReference type="PROSITE" id="PS50887"/>
    </source>
</evidence>
<evidence type="ECO:0000256" key="1">
    <source>
        <dbReference type="SAM" id="Phobius"/>
    </source>
</evidence>
<keyword evidence="1" id="KW-1133">Transmembrane helix</keyword>
<keyword evidence="1" id="KW-0472">Membrane</keyword>
<dbReference type="InterPro" id="IPR050469">
    <property type="entry name" value="Diguanylate_Cyclase"/>
</dbReference>
<dbReference type="InterPro" id="IPR000160">
    <property type="entry name" value="GGDEF_dom"/>
</dbReference>
<feature type="transmembrane region" description="Helical" evidence="1">
    <location>
        <begin position="80"/>
        <end position="101"/>
    </location>
</feature>
<dbReference type="GO" id="GO:0005886">
    <property type="term" value="C:plasma membrane"/>
    <property type="evidence" value="ECO:0007669"/>
    <property type="project" value="TreeGrafter"/>
</dbReference>
<name>A0A1Q8Q7C1_9BACI</name>
<keyword evidence="1" id="KW-0812">Transmembrane</keyword>
<dbReference type="Proteomes" id="UP000185568">
    <property type="component" value="Unassembled WGS sequence"/>
</dbReference>
<feature type="transmembrane region" description="Helical" evidence="1">
    <location>
        <begin position="52"/>
        <end position="74"/>
    </location>
</feature>
<dbReference type="GO" id="GO:0052621">
    <property type="term" value="F:diguanylate cyclase activity"/>
    <property type="evidence" value="ECO:0007669"/>
    <property type="project" value="TreeGrafter"/>
</dbReference>
<dbReference type="PROSITE" id="PS50887">
    <property type="entry name" value="GGDEF"/>
    <property type="match status" value="1"/>
</dbReference>
<dbReference type="SMART" id="SM00267">
    <property type="entry name" value="GGDEF"/>
    <property type="match status" value="1"/>
</dbReference>
<dbReference type="GO" id="GO:1902201">
    <property type="term" value="P:negative regulation of bacterial-type flagellum-dependent cell motility"/>
    <property type="evidence" value="ECO:0007669"/>
    <property type="project" value="TreeGrafter"/>
</dbReference>
<evidence type="ECO:0000313" key="4">
    <source>
        <dbReference type="Proteomes" id="UP000185568"/>
    </source>
</evidence>
<organism evidence="3 4">
    <name type="scientific">Domibacillus antri</name>
    <dbReference type="NCBI Taxonomy" id="1714264"/>
    <lineage>
        <taxon>Bacteria</taxon>
        <taxon>Bacillati</taxon>
        <taxon>Bacillota</taxon>
        <taxon>Bacilli</taxon>
        <taxon>Bacillales</taxon>
        <taxon>Bacillaceae</taxon>
        <taxon>Domibacillus</taxon>
    </lineage>
</organism>
<dbReference type="NCBIfam" id="TIGR00254">
    <property type="entry name" value="GGDEF"/>
    <property type="match status" value="1"/>
</dbReference>
<gene>
    <name evidence="3" type="ORF">BTO30_04255</name>
</gene>
<dbReference type="AlphaFoldDB" id="A0A1Q8Q7C1"/>
<dbReference type="Pfam" id="PF00990">
    <property type="entry name" value="GGDEF"/>
    <property type="match status" value="1"/>
</dbReference>
<dbReference type="GO" id="GO:0043709">
    <property type="term" value="P:cell adhesion involved in single-species biofilm formation"/>
    <property type="evidence" value="ECO:0007669"/>
    <property type="project" value="TreeGrafter"/>
</dbReference>
<protein>
    <recommendedName>
        <fullName evidence="2">GGDEF domain-containing protein</fullName>
    </recommendedName>
</protein>
<dbReference type="InterPro" id="IPR043128">
    <property type="entry name" value="Rev_trsase/Diguanyl_cyclase"/>
</dbReference>
<dbReference type="PANTHER" id="PTHR45138">
    <property type="entry name" value="REGULATORY COMPONENTS OF SENSORY TRANSDUCTION SYSTEM"/>
    <property type="match status" value="1"/>
</dbReference>
<dbReference type="RefSeq" id="WP_075397482.1">
    <property type="nucleotide sequence ID" value="NZ_MSDU01000008.1"/>
</dbReference>
<dbReference type="FunFam" id="3.30.70.270:FF:000001">
    <property type="entry name" value="Diguanylate cyclase domain protein"/>
    <property type="match status" value="1"/>
</dbReference>
<dbReference type="SUPFAM" id="SSF55073">
    <property type="entry name" value="Nucleotide cyclase"/>
    <property type="match status" value="1"/>
</dbReference>
<dbReference type="EMBL" id="MSDU01000008">
    <property type="protein sequence ID" value="OLN23192.1"/>
    <property type="molecule type" value="Genomic_DNA"/>
</dbReference>